<organism evidence="3 4">
    <name type="scientific">Saccharothrix coeruleofusca</name>
    <dbReference type="NCBI Taxonomy" id="33919"/>
    <lineage>
        <taxon>Bacteria</taxon>
        <taxon>Bacillati</taxon>
        <taxon>Actinomycetota</taxon>
        <taxon>Actinomycetes</taxon>
        <taxon>Pseudonocardiales</taxon>
        <taxon>Pseudonocardiaceae</taxon>
        <taxon>Saccharothrix</taxon>
    </lineage>
</organism>
<dbReference type="Proteomes" id="UP000639606">
    <property type="component" value="Unassembled WGS sequence"/>
</dbReference>
<evidence type="ECO:0000256" key="2">
    <source>
        <dbReference type="SAM" id="SignalP"/>
    </source>
</evidence>
<protein>
    <recommendedName>
        <fullName evidence="5">Lipoprotein</fullName>
    </recommendedName>
</protein>
<dbReference type="AlphaFoldDB" id="A0A918AI63"/>
<keyword evidence="4" id="KW-1185">Reference proteome</keyword>
<reference evidence="3" key="1">
    <citation type="journal article" date="2014" name="Int. J. Syst. Evol. Microbiol.">
        <title>Complete genome sequence of Corynebacterium casei LMG S-19264T (=DSM 44701T), isolated from a smear-ripened cheese.</title>
        <authorList>
            <consortium name="US DOE Joint Genome Institute (JGI-PGF)"/>
            <person name="Walter F."/>
            <person name="Albersmeier A."/>
            <person name="Kalinowski J."/>
            <person name="Ruckert C."/>
        </authorList>
    </citation>
    <scope>NUCLEOTIDE SEQUENCE</scope>
    <source>
        <strain evidence="3">JCM 3313</strain>
    </source>
</reference>
<evidence type="ECO:0000256" key="1">
    <source>
        <dbReference type="SAM" id="MobiDB-lite"/>
    </source>
</evidence>
<comment type="caution">
    <text evidence="3">The sequence shown here is derived from an EMBL/GenBank/DDBJ whole genome shotgun (WGS) entry which is preliminary data.</text>
</comment>
<feature type="compositionally biased region" description="Polar residues" evidence="1">
    <location>
        <begin position="48"/>
        <end position="60"/>
    </location>
</feature>
<dbReference type="RefSeq" id="WP_189221221.1">
    <property type="nucleotide sequence ID" value="NZ_BMRG01000001.1"/>
</dbReference>
<reference evidence="3" key="2">
    <citation type="submission" date="2020-09" db="EMBL/GenBank/DDBJ databases">
        <authorList>
            <person name="Sun Q."/>
            <person name="Ohkuma M."/>
        </authorList>
    </citation>
    <scope>NUCLEOTIDE SEQUENCE</scope>
    <source>
        <strain evidence="3">JCM 3313</strain>
    </source>
</reference>
<gene>
    <name evidence="3" type="ORF">GCM10010185_03290</name>
</gene>
<dbReference type="PROSITE" id="PS51257">
    <property type="entry name" value="PROKAR_LIPOPROTEIN"/>
    <property type="match status" value="1"/>
</dbReference>
<keyword evidence="2" id="KW-0732">Signal</keyword>
<feature type="region of interest" description="Disordered" evidence="1">
    <location>
        <begin position="23"/>
        <end position="60"/>
    </location>
</feature>
<proteinExistence type="predicted"/>
<feature type="chain" id="PRO_5039631882" description="Lipoprotein" evidence="2">
    <location>
        <begin position="18"/>
        <end position="189"/>
    </location>
</feature>
<feature type="signal peptide" evidence="2">
    <location>
        <begin position="1"/>
        <end position="17"/>
    </location>
</feature>
<name>A0A918AI63_9PSEU</name>
<evidence type="ECO:0008006" key="5">
    <source>
        <dbReference type="Google" id="ProtNLM"/>
    </source>
</evidence>
<evidence type="ECO:0000313" key="3">
    <source>
        <dbReference type="EMBL" id="GGP35705.1"/>
    </source>
</evidence>
<accession>A0A918AI63</accession>
<evidence type="ECO:0000313" key="4">
    <source>
        <dbReference type="Proteomes" id="UP000639606"/>
    </source>
</evidence>
<dbReference type="EMBL" id="BMRG01000001">
    <property type="protein sequence ID" value="GGP35705.1"/>
    <property type="molecule type" value="Genomic_DNA"/>
</dbReference>
<sequence length="189" mass="18464">MNKRVTLLLAASLVGLAAGGCSSGGGPAGAGTPSPPPPPASPAFSEVPSFTGTPPTIASVTSDAPITATVDPGSVARSGLPTGDARGRMKLALTGLGVVESEVTGRCEAKGDTTRLELKSSSGTKVVVALVAGGTSSVEIDDTGLQMAAALLPGDYQVAPPRLTAAARFQPEGSDLPGGRLDLDVACAG</sequence>